<keyword evidence="1" id="KW-0812">Transmembrane</keyword>
<comment type="caution">
    <text evidence="2">The sequence shown here is derived from an EMBL/GenBank/DDBJ whole genome shotgun (WGS) entry which is preliminary data.</text>
</comment>
<keyword evidence="3" id="KW-1185">Reference proteome</keyword>
<feature type="transmembrane region" description="Helical" evidence="1">
    <location>
        <begin position="69"/>
        <end position="90"/>
    </location>
</feature>
<sequence length="267" mass="30956">MHLVARGDVCACFSVDGYAIHHVRALDNQFWQKRRNQYRSNLYGSLLQSGKNDTKLTKRTEKRTCRSELFHDAPFVIAIGACVFNSLLLQEKDEEQPTGAPLGEDDVRNGAVTIISFIPLFNWLGWIFLWMDTNDQRYLFYAFAYLAPYARTGFSFASNENWLVLLGYLTCIMHTQLEIQSQTGVKEHVNDFLQDYLRLFQKKVKLWLPQKTSKTIDETFSSMADDADPDFSRIDLLEFDKKLADIRKHKEALDRPDDANQFSETEN</sequence>
<dbReference type="PANTHER" id="PTHR36804:SF1">
    <property type="entry name" value="OS04G0585600 PROTEIN"/>
    <property type="match status" value="1"/>
</dbReference>
<evidence type="ECO:0000313" key="2">
    <source>
        <dbReference type="EMBL" id="KAH7291899.1"/>
    </source>
</evidence>
<accession>A0A8T2R6D7</accession>
<feature type="transmembrane region" description="Helical" evidence="1">
    <location>
        <begin position="110"/>
        <end position="131"/>
    </location>
</feature>
<keyword evidence="1" id="KW-1133">Transmembrane helix</keyword>
<evidence type="ECO:0000313" key="3">
    <source>
        <dbReference type="Proteomes" id="UP000825935"/>
    </source>
</evidence>
<keyword evidence="1" id="KW-0472">Membrane</keyword>
<reference evidence="2" key="1">
    <citation type="submission" date="2021-08" db="EMBL/GenBank/DDBJ databases">
        <title>WGS assembly of Ceratopteris richardii.</title>
        <authorList>
            <person name="Marchant D.B."/>
            <person name="Chen G."/>
            <person name="Jenkins J."/>
            <person name="Shu S."/>
            <person name="Leebens-Mack J."/>
            <person name="Grimwood J."/>
            <person name="Schmutz J."/>
            <person name="Soltis P."/>
            <person name="Soltis D."/>
            <person name="Chen Z.-H."/>
        </authorList>
    </citation>
    <scope>NUCLEOTIDE SEQUENCE</scope>
    <source>
        <strain evidence="2">Whitten #5841</strain>
        <tissue evidence="2">Leaf</tissue>
    </source>
</reference>
<protein>
    <submittedName>
        <fullName evidence="2">Uncharacterized protein</fullName>
    </submittedName>
</protein>
<name>A0A8T2R6D7_CERRI</name>
<evidence type="ECO:0000256" key="1">
    <source>
        <dbReference type="SAM" id="Phobius"/>
    </source>
</evidence>
<gene>
    <name evidence="2" type="ORF">KP509_29G041100</name>
</gene>
<organism evidence="2 3">
    <name type="scientific">Ceratopteris richardii</name>
    <name type="common">Triangle waterfern</name>
    <dbReference type="NCBI Taxonomy" id="49495"/>
    <lineage>
        <taxon>Eukaryota</taxon>
        <taxon>Viridiplantae</taxon>
        <taxon>Streptophyta</taxon>
        <taxon>Embryophyta</taxon>
        <taxon>Tracheophyta</taxon>
        <taxon>Polypodiopsida</taxon>
        <taxon>Polypodiidae</taxon>
        <taxon>Polypodiales</taxon>
        <taxon>Pteridineae</taxon>
        <taxon>Pteridaceae</taxon>
        <taxon>Parkerioideae</taxon>
        <taxon>Ceratopteris</taxon>
    </lineage>
</organism>
<dbReference type="OrthoDB" id="2014574at2759"/>
<dbReference type="Proteomes" id="UP000825935">
    <property type="component" value="Chromosome 29"/>
</dbReference>
<dbReference type="EMBL" id="CM035434">
    <property type="protein sequence ID" value="KAH7291899.1"/>
    <property type="molecule type" value="Genomic_DNA"/>
</dbReference>
<dbReference type="AlphaFoldDB" id="A0A8T2R6D7"/>
<dbReference type="PANTHER" id="PTHR36804">
    <property type="entry name" value="OSJNBA0013K16.11 PROTEIN"/>
    <property type="match status" value="1"/>
</dbReference>
<proteinExistence type="predicted"/>